<evidence type="ECO:0000313" key="4">
    <source>
        <dbReference type="Proteomes" id="UP001500542"/>
    </source>
</evidence>
<feature type="domain" description="Tyrosine specific protein phosphatases" evidence="2">
    <location>
        <begin position="109"/>
        <end position="149"/>
    </location>
</feature>
<sequence length="234" mass="25551">MADVSRDLDWDGAVNARDLGGLPAGSGAIQPGRVYRSARPDLLTDTGWKQLAEAGVGTVIDLRNDYERLEVRVLDVIQHHPIEDPQDAEFMAVWGDRLDSPAYYSEVLRRWPGLVTSVFARIADAPEGGVLVHCKAGRDRTGMIIAMLLQLVGTPVADILDDYELGLRTINAYYEATPAAGETPLDPDALEQHCADNCLAMVAFLGSTDVAGYLTNSGLTFEQLDRLRERLTLP</sequence>
<dbReference type="Gene3D" id="3.90.190.10">
    <property type="entry name" value="Protein tyrosine phosphatase superfamily"/>
    <property type="match status" value="1"/>
</dbReference>
<dbReference type="InterPro" id="IPR000387">
    <property type="entry name" value="Tyr_Pase_dom"/>
</dbReference>
<dbReference type="EMBL" id="BAAAHK010000013">
    <property type="protein sequence ID" value="GAA0950396.1"/>
    <property type="molecule type" value="Genomic_DNA"/>
</dbReference>
<evidence type="ECO:0000313" key="3">
    <source>
        <dbReference type="EMBL" id="GAA0950396.1"/>
    </source>
</evidence>
<dbReference type="InterPro" id="IPR029021">
    <property type="entry name" value="Prot-tyrosine_phosphatase-like"/>
</dbReference>
<protein>
    <submittedName>
        <fullName evidence="3">Tyrosine-protein phosphatase</fullName>
    </submittedName>
</protein>
<dbReference type="InterPro" id="IPR016130">
    <property type="entry name" value="Tyr_Pase_AS"/>
</dbReference>
<dbReference type="SUPFAM" id="SSF52799">
    <property type="entry name" value="(Phosphotyrosine protein) phosphatases II"/>
    <property type="match status" value="1"/>
</dbReference>
<comment type="caution">
    <text evidence="3">The sequence shown here is derived from an EMBL/GenBank/DDBJ whole genome shotgun (WGS) entry which is preliminary data.</text>
</comment>
<comment type="similarity">
    <text evidence="1">Belongs to the protein-tyrosine phosphatase family.</text>
</comment>
<dbReference type="Proteomes" id="UP001500542">
    <property type="component" value="Unassembled WGS sequence"/>
</dbReference>
<evidence type="ECO:0000256" key="1">
    <source>
        <dbReference type="ARBA" id="ARBA00009580"/>
    </source>
</evidence>
<dbReference type="PANTHER" id="PTHR31126:SF1">
    <property type="entry name" value="TYROSINE SPECIFIC PROTEIN PHOSPHATASES DOMAIN-CONTAINING PROTEIN"/>
    <property type="match status" value="1"/>
</dbReference>
<evidence type="ECO:0000259" key="2">
    <source>
        <dbReference type="PROSITE" id="PS50056"/>
    </source>
</evidence>
<dbReference type="Pfam" id="PF13350">
    <property type="entry name" value="Y_phosphatase3"/>
    <property type="match status" value="1"/>
</dbReference>
<dbReference type="InterPro" id="IPR026893">
    <property type="entry name" value="Tyr/Ser_Pase_IphP-type"/>
</dbReference>
<organism evidence="3 4">
    <name type="scientific">Kribbella koreensis</name>
    <dbReference type="NCBI Taxonomy" id="57909"/>
    <lineage>
        <taxon>Bacteria</taxon>
        <taxon>Bacillati</taxon>
        <taxon>Actinomycetota</taxon>
        <taxon>Actinomycetes</taxon>
        <taxon>Propionibacteriales</taxon>
        <taxon>Kribbellaceae</taxon>
        <taxon>Kribbella</taxon>
    </lineage>
</organism>
<dbReference type="PROSITE" id="PS50056">
    <property type="entry name" value="TYR_PHOSPHATASE_2"/>
    <property type="match status" value="1"/>
</dbReference>
<gene>
    <name evidence="3" type="ORF">GCM10009554_50250</name>
</gene>
<keyword evidence="4" id="KW-1185">Reference proteome</keyword>
<dbReference type="PROSITE" id="PS00383">
    <property type="entry name" value="TYR_PHOSPHATASE_1"/>
    <property type="match status" value="1"/>
</dbReference>
<accession>A0ABN1R132</accession>
<dbReference type="PANTHER" id="PTHR31126">
    <property type="entry name" value="TYROSINE-PROTEIN PHOSPHATASE"/>
    <property type="match status" value="1"/>
</dbReference>
<reference evidence="3 4" key="1">
    <citation type="journal article" date="2019" name="Int. J. Syst. Evol. Microbiol.">
        <title>The Global Catalogue of Microorganisms (GCM) 10K type strain sequencing project: providing services to taxonomists for standard genome sequencing and annotation.</title>
        <authorList>
            <consortium name="The Broad Institute Genomics Platform"/>
            <consortium name="The Broad Institute Genome Sequencing Center for Infectious Disease"/>
            <person name="Wu L."/>
            <person name="Ma J."/>
        </authorList>
    </citation>
    <scope>NUCLEOTIDE SEQUENCE [LARGE SCALE GENOMIC DNA]</scope>
    <source>
        <strain evidence="3 4">JCM 10977</strain>
    </source>
</reference>
<name>A0ABN1R132_9ACTN</name>
<proteinExistence type="inferred from homology"/>